<dbReference type="GO" id="GO:0000287">
    <property type="term" value="F:magnesium ion binding"/>
    <property type="evidence" value="ECO:0007669"/>
    <property type="project" value="InterPro"/>
</dbReference>
<evidence type="ECO:0000313" key="2">
    <source>
        <dbReference type="Proteomes" id="UP000663505"/>
    </source>
</evidence>
<dbReference type="EMBL" id="CP071182">
    <property type="protein sequence ID" value="QSO45977.1"/>
    <property type="molecule type" value="Genomic_DNA"/>
</dbReference>
<reference evidence="1 2" key="1">
    <citation type="submission" date="2021-02" db="EMBL/GenBank/DDBJ databases">
        <title>Alicyclobacillus curvatus sp. nov. and Alicyclobacillus mengziensis sp. nov., two acidophilic bacteria isolated from acid mine drainage.</title>
        <authorList>
            <person name="Huang Y."/>
        </authorList>
    </citation>
    <scope>NUCLEOTIDE SEQUENCE [LARGE SCALE GENOMIC DNA]</scope>
    <source>
        <strain evidence="1 2">S30H14</strain>
    </source>
</reference>
<dbReference type="Pfam" id="PF05866">
    <property type="entry name" value="RusA"/>
    <property type="match status" value="1"/>
</dbReference>
<dbReference type="SUPFAM" id="SSF103084">
    <property type="entry name" value="Holliday junction resolvase RusA"/>
    <property type="match status" value="1"/>
</dbReference>
<proteinExistence type="predicted"/>
<name>A0A9X7Z546_9BACL</name>
<protein>
    <submittedName>
        <fullName evidence="1">RusA family crossover junction endodeoxyribonuclease</fullName>
    </submittedName>
</protein>
<gene>
    <name evidence="1" type="ORF">JZ786_15755</name>
</gene>
<accession>A0A9X7Z546</accession>
<dbReference type="KEGG" id="afx:JZ786_15755"/>
<keyword evidence="2" id="KW-1185">Reference proteome</keyword>
<dbReference type="Gene3D" id="3.30.1330.70">
    <property type="entry name" value="Holliday junction resolvase RusA"/>
    <property type="match status" value="1"/>
</dbReference>
<dbReference type="InterPro" id="IPR008822">
    <property type="entry name" value="Endonuclease_RusA-like"/>
</dbReference>
<dbReference type="GO" id="GO:0006310">
    <property type="term" value="P:DNA recombination"/>
    <property type="evidence" value="ECO:0007669"/>
    <property type="project" value="InterPro"/>
</dbReference>
<dbReference type="InterPro" id="IPR036614">
    <property type="entry name" value="RusA-like_sf"/>
</dbReference>
<organism evidence="1 2">
    <name type="scientific">Alicyclobacillus mengziensis</name>
    <dbReference type="NCBI Taxonomy" id="2931921"/>
    <lineage>
        <taxon>Bacteria</taxon>
        <taxon>Bacillati</taxon>
        <taxon>Bacillota</taxon>
        <taxon>Bacilli</taxon>
        <taxon>Bacillales</taxon>
        <taxon>Alicyclobacillaceae</taxon>
        <taxon>Alicyclobacillus</taxon>
    </lineage>
</organism>
<evidence type="ECO:0000313" key="1">
    <source>
        <dbReference type="EMBL" id="QSO45977.1"/>
    </source>
</evidence>
<dbReference type="AlphaFoldDB" id="A0A9X7Z546"/>
<dbReference type="GO" id="GO:0006281">
    <property type="term" value="P:DNA repair"/>
    <property type="evidence" value="ECO:0007669"/>
    <property type="project" value="InterPro"/>
</dbReference>
<sequence>MKMSFTFSSKTKRGRPSRNEAVEELHWLKQTRTAWLYLDCVFFMPERRIRDSHNMLKLLLDVMEGNVFENDYFVMTRVLINSWKSLT</sequence>
<dbReference type="Proteomes" id="UP000663505">
    <property type="component" value="Chromosome"/>
</dbReference>